<accession>G9L217</accession>
<evidence type="ECO:0000256" key="1">
    <source>
        <dbReference type="SAM" id="MobiDB-lite"/>
    </source>
</evidence>
<dbReference type="EMBL" id="JP022598">
    <property type="protein sequence ID" value="AES11196.1"/>
    <property type="molecule type" value="mRNA"/>
</dbReference>
<protein>
    <submittedName>
        <fullName evidence="2">Uncharacterized protein</fullName>
    </submittedName>
</protein>
<organism evidence="2">
    <name type="scientific">Mustela putorius furo</name>
    <name type="common">European domestic ferret</name>
    <name type="synonym">Mustela furo</name>
    <dbReference type="NCBI Taxonomy" id="9669"/>
    <lineage>
        <taxon>Eukaryota</taxon>
        <taxon>Metazoa</taxon>
        <taxon>Chordata</taxon>
        <taxon>Craniata</taxon>
        <taxon>Vertebrata</taxon>
        <taxon>Euteleostomi</taxon>
        <taxon>Mammalia</taxon>
        <taxon>Eutheria</taxon>
        <taxon>Laurasiatheria</taxon>
        <taxon>Carnivora</taxon>
        <taxon>Caniformia</taxon>
        <taxon>Musteloidea</taxon>
        <taxon>Mustelidae</taxon>
        <taxon>Mustelinae</taxon>
        <taxon>Mustela</taxon>
    </lineage>
</organism>
<feature type="region of interest" description="Disordered" evidence="1">
    <location>
        <begin position="47"/>
        <end position="99"/>
    </location>
</feature>
<evidence type="ECO:0000313" key="2">
    <source>
        <dbReference type="EMBL" id="AES11196.1"/>
    </source>
</evidence>
<feature type="non-terminal residue" evidence="2">
    <location>
        <position position="1"/>
    </location>
</feature>
<dbReference type="AlphaFoldDB" id="G9L217"/>
<proteinExistence type="evidence at transcript level"/>
<feature type="compositionally biased region" description="Basic and acidic residues" evidence="1">
    <location>
        <begin position="61"/>
        <end position="89"/>
    </location>
</feature>
<feature type="non-terminal residue" evidence="2">
    <location>
        <position position="99"/>
    </location>
</feature>
<sequence length="99" mass="10886">NQPPKTNKRTSASSDWERKLLAPLDLSLITRHGAALTLLSWTWGRGAGPASGLRQTQPAPRGDRPAHLEQLSSREDNCARPRPAPERRGAGRGRLWAQC</sequence>
<reference evidence="2" key="1">
    <citation type="journal article" date="2013" name="J. Virol.">
        <title>Sequencing, annotation, and characterization of the influenza ferret infectome.</title>
        <authorList>
            <person name="Leon A.J."/>
            <person name="Banner D."/>
            <person name="Xu L."/>
            <person name="Ran L."/>
            <person name="Peng Z."/>
            <person name="Yi K."/>
            <person name="Chen C."/>
            <person name="Xu F."/>
            <person name="Huang J."/>
            <person name="Zhao Z."/>
            <person name="Lin Z."/>
            <person name="Huang S.H."/>
            <person name="Fang Y."/>
            <person name="Kelvin A.A."/>
            <person name="Ross T.M."/>
            <person name="Farooqui A."/>
            <person name="Kelvin D.J."/>
        </authorList>
    </citation>
    <scope>NUCLEOTIDE SEQUENCE</scope>
    <source>
        <tissue evidence="2">Lungs</tissue>
    </source>
</reference>
<name>G9L217_MUSPF</name>